<dbReference type="InterPro" id="IPR011875">
    <property type="entry name" value="M1P_synthase"/>
</dbReference>
<dbReference type="Pfam" id="PF13692">
    <property type="entry name" value="Glyco_trans_1_4"/>
    <property type="match status" value="1"/>
</dbReference>
<name>A0ABN6YAW5_9MICO</name>
<gene>
    <name evidence="5" type="ORF">GCM10025870_01630</name>
</gene>
<dbReference type="NCBIfam" id="TIGR02149">
    <property type="entry name" value="glgA_Coryne"/>
    <property type="match status" value="1"/>
</dbReference>
<evidence type="ECO:0000256" key="1">
    <source>
        <dbReference type="ARBA" id="ARBA00021292"/>
    </source>
</evidence>
<protein>
    <recommendedName>
        <fullName evidence="1">D-inositol 3-phosphate glycosyltransferase</fullName>
    </recommendedName>
</protein>
<dbReference type="EMBL" id="AP027734">
    <property type="protein sequence ID" value="BDZ53090.1"/>
    <property type="molecule type" value="Genomic_DNA"/>
</dbReference>
<dbReference type="InterPro" id="IPR028098">
    <property type="entry name" value="Glyco_trans_4-like_N"/>
</dbReference>
<keyword evidence="3" id="KW-0808">Transferase</keyword>
<evidence type="ECO:0000313" key="5">
    <source>
        <dbReference type="EMBL" id="BDZ53090.1"/>
    </source>
</evidence>
<dbReference type="PANTHER" id="PTHR45947:SF3">
    <property type="entry name" value="SULFOQUINOVOSYL TRANSFERASE SQD2"/>
    <property type="match status" value="1"/>
</dbReference>
<dbReference type="PANTHER" id="PTHR45947">
    <property type="entry name" value="SULFOQUINOVOSYL TRANSFERASE SQD2"/>
    <property type="match status" value="1"/>
</dbReference>
<reference evidence="6" key="1">
    <citation type="journal article" date="2019" name="Int. J. Syst. Evol. Microbiol.">
        <title>The Global Catalogue of Microorganisms (GCM) 10K type strain sequencing project: providing services to taxonomists for standard genome sequencing and annotation.</title>
        <authorList>
            <consortium name="The Broad Institute Genomics Platform"/>
            <consortium name="The Broad Institute Genome Sequencing Center for Infectious Disease"/>
            <person name="Wu L."/>
            <person name="Ma J."/>
        </authorList>
    </citation>
    <scope>NUCLEOTIDE SEQUENCE [LARGE SCALE GENOMIC DNA]</scope>
    <source>
        <strain evidence="6">NBRC 109019</strain>
    </source>
</reference>
<organism evidence="5 6">
    <name type="scientific">Agromyces marinus</name>
    <dbReference type="NCBI Taxonomy" id="1389020"/>
    <lineage>
        <taxon>Bacteria</taxon>
        <taxon>Bacillati</taxon>
        <taxon>Actinomycetota</taxon>
        <taxon>Actinomycetes</taxon>
        <taxon>Micrococcales</taxon>
        <taxon>Microbacteriaceae</taxon>
        <taxon>Agromyces</taxon>
    </lineage>
</organism>
<keyword evidence="2" id="KW-0328">Glycosyltransferase</keyword>
<dbReference type="Proteomes" id="UP001321477">
    <property type="component" value="Chromosome"/>
</dbReference>
<dbReference type="Pfam" id="PF13439">
    <property type="entry name" value="Glyco_transf_4"/>
    <property type="match status" value="1"/>
</dbReference>
<feature type="domain" description="Glycosyltransferase subfamily 4-like N-terminal" evidence="4">
    <location>
        <begin position="15"/>
        <end position="178"/>
    </location>
</feature>
<sequence length="448" mass="47758">MRVDLLTREYPPEIYGGAGVHVAELVRALRDDLDVRVRCFGAPRDEPGTRAYATPADFTGANAALSTMGVDLLMAQDAEGADLVHSHTWYANFAGFTAKRLHGMPHVLTAHSLEPLRPWKAEQLGGGYRVSSWVERTAFEDADAVVAVSEGMRRDILRSYPALDPSRVEVVHNGIDLESWRPSSDADLVRSLGVDPDLPSIVFVGRITRQKGLPFLLRAARSLPDGVQLVLCAGAPDTPEIMAEVSGLVAELAGTRRGVVWIDRHLPRVELTALLTAATCFVCPSVYEPLGIVNLEAMACGAAVVGTETGGIPEVVEDGVTGVLVPIEQRDDGTGTPLDPDRFVADLADALARVVADPDRARAMGAAGRIRAEQHFAWGRSPSAHATCTPEFCPKRDGSGLRGSAPSVPLAWFAWRLRFCGSSLCRSFATATRSSTGSTGASTPTSAG</sequence>
<accession>A0ABN6YAW5</accession>
<keyword evidence="6" id="KW-1185">Reference proteome</keyword>
<dbReference type="CDD" id="cd03801">
    <property type="entry name" value="GT4_PimA-like"/>
    <property type="match status" value="1"/>
</dbReference>
<proteinExistence type="predicted"/>
<dbReference type="Gene3D" id="3.40.50.2000">
    <property type="entry name" value="Glycogen Phosphorylase B"/>
    <property type="match status" value="2"/>
</dbReference>
<dbReference type="SUPFAM" id="SSF53756">
    <property type="entry name" value="UDP-Glycosyltransferase/glycogen phosphorylase"/>
    <property type="match status" value="1"/>
</dbReference>
<evidence type="ECO:0000259" key="4">
    <source>
        <dbReference type="Pfam" id="PF13439"/>
    </source>
</evidence>
<dbReference type="InterPro" id="IPR050194">
    <property type="entry name" value="Glycosyltransferase_grp1"/>
</dbReference>
<evidence type="ECO:0000256" key="3">
    <source>
        <dbReference type="ARBA" id="ARBA00022679"/>
    </source>
</evidence>
<evidence type="ECO:0000313" key="6">
    <source>
        <dbReference type="Proteomes" id="UP001321477"/>
    </source>
</evidence>
<evidence type="ECO:0000256" key="2">
    <source>
        <dbReference type="ARBA" id="ARBA00022676"/>
    </source>
</evidence>